<dbReference type="Pfam" id="PF00096">
    <property type="entry name" value="zf-C2H2"/>
    <property type="match status" value="2"/>
</dbReference>
<dbReference type="Proteomes" id="UP001162131">
    <property type="component" value="Unassembled WGS sequence"/>
</dbReference>
<accession>A0AAU9JFA7</accession>
<keyword evidence="6" id="KW-0238">DNA-binding</keyword>
<evidence type="ECO:0000256" key="8">
    <source>
        <dbReference type="PROSITE-ProRule" id="PRU00042"/>
    </source>
</evidence>
<keyword evidence="11" id="KW-1185">Reference proteome</keyword>
<evidence type="ECO:0000256" key="2">
    <source>
        <dbReference type="ARBA" id="ARBA00022723"/>
    </source>
</evidence>
<gene>
    <name evidence="10" type="ORF">BSTOLATCC_MIC34786</name>
</gene>
<dbReference type="InterPro" id="IPR036236">
    <property type="entry name" value="Znf_C2H2_sf"/>
</dbReference>
<dbReference type="PANTHER" id="PTHR23235">
    <property type="entry name" value="KRUEPPEL-LIKE TRANSCRIPTION FACTOR"/>
    <property type="match status" value="1"/>
</dbReference>
<proteinExistence type="predicted"/>
<dbReference type="GO" id="GO:0000978">
    <property type="term" value="F:RNA polymerase II cis-regulatory region sequence-specific DNA binding"/>
    <property type="evidence" value="ECO:0007669"/>
    <property type="project" value="TreeGrafter"/>
</dbReference>
<dbReference type="AlphaFoldDB" id="A0AAU9JFA7"/>
<evidence type="ECO:0000313" key="10">
    <source>
        <dbReference type="EMBL" id="CAG9323747.1"/>
    </source>
</evidence>
<organism evidence="10 11">
    <name type="scientific">Blepharisma stoltei</name>
    <dbReference type="NCBI Taxonomy" id="1481888"/>
    <lineage>
        <taxon>Eukaryota</taxon>
        <taxon>Sar</taxon>
        <taxon>Alveolata</taxon>
        <taxon>Ciliophora</taxon>
        <taxon>Postciliodesmatophora</taxon>
        <taxon>Heterotrichea</taxon>
        <taxon>Heterotrichida</taxon>
        <taxon>Blepharismidae</taxon>
        <taxon>Blepharisma</taxon>
    </lineage>
</organism>
<dbReference type="PROSITE" id="PS50157">
    <property type="entry name" value="ZINC_FINGER_C2H2_2"/>
    <property type="match status" value="3"/>
</dbReference>
<evidence type="ECO:0000259" key="9">
    <source>
        <dbReference type="PROSITE" id="PS50157"/>
    </source>
</evidence>
<dbReference type="GO" id="GO:0005634">
    <property type="term" value="C:nucleus"/>
    <property type="evidence" value="ECO:0007669"/>
    <property type="project" value="UniProtKB-SubCell"/>
</dbReference>
<dbReference type="SMART" id="SM00355">
    <property type="entry name" value="ZnF_C2H2"/>
    <property type="match status" value="3"/>
</dbReference>
<dbReference type="EMBL" id="CAJZBQ010000035">
    <property type="protein sequence ID" value="CAG9323747.1"/>
    <property type="molecule type" value="Genomic_DNA"/>
</dbReference>
<dbReference type="PANTHER" id="PTHR23235:SF142">
    <property type="entry name" value="ZINC FINGER PROTEIN 384"/>
    <property type="match status" value="1"/>
</dbReference>
<dbReference type="PROSITE" id="PS00028">
    <property type="entry name" value="ZINC_FINGER_C2H2_1"/>
    <property type="match status" value="3"/>
</dbReference>
<evidence type="ECO:0000256" key="3">
    <source>
        <dbReference type="ARBA" id="ARBA00022737"/>
    </source>
</evidence>
<evidence type="ECO:0000256" key="4">
    <source>
        <dbReference type="ARBA" id="ARBA00022771"/>
    </source>
</evidence>
<keyword evidence="5" id="KW-0862">Zinc</keyword>
<dbReference type="Gene3D" id="3.30.160.60">
    <property type="entry name" value="Classic Zinc Finger"/>
    <property type="match status" value="2"/>
</dbReference>
<comment type="subcellular location">
    <subcellularLocation>
        <location evidence="1">Nucleus</location>
    </subcellularLocation>
</comment>
<evidence type="ECO:0000256" key="6">
    <source>
        <dbReference type="ARBA" id="ARBA00023125"/>
    </source>
</evidence>
<keyword evidence="2" id="KW-0479">Metal-binding</keyword>
<feature type="domain" description="C2H2-type" evidence="9">
    <location>
        <begin position="15"/>
        <end position="45"/>
    </location>
</feature>
<evidence type="ECO:0000256" key="5">
    <source>
        <dbReference type="ARBA" id="ARBA00022833"/>
    </source>
</evidence>
<comment type="caution">
    <text evidence="10">The sequence shown here is derived from an EMBL/GenBank/DDBJ whole genome shotgun (WGS) entry which is preliminary data.</text>
</comment>
<evidence type="ECO:0000256" key="1">
    <source>
        <dbReference type="ARBA" id="ARBA00004123"/>
    </source>
</evidence>
<feature type="domain" description="C2H2-type" evidence="9">
    <location>
        <begin position="46"/>
        <end position="73"/>
    </location>
</feature>
<evidence type="ECO:0000256" key="7">
    <source>
        <dbReference type="ARBA" id="ARBA00023242"/>
    </source>
</evidence>
<protein>
    <recommendedName>
        <fullName evidence="9">C2H2-type domain-containing protein</fullName>
    </recommendedName>
</protein>
<dbReference type="GO" id="GO:0000981">
    <property type="term" value="F:DNA-binding transcription factor activity, RNA polymerase II-specific"/>
    <property type="evidence" value="ECO:0007669"/>
    <property type="project" value="TreeGrafter"/>
</dbReference>
<keyword evidence="7" id="KW-0539">Nucleus</keyword>
<keyword evidence="3" id="KW-0677">Repeat</keyword>
<name>A0AAU9JFA7_9CILI</name>
<dbReference type="SUPFAM" id="SSF57667">
    <property type="entry name" value="beta-beta-alpha zinc fingers"/>
    <property type="match status" value="2"/>
</dbReference>
<dbReference type="GO" id="GO:0008270">
    <property type="term" value="F:zinc ion binding"/>
    <property type="evidence" value="ECO:0007669"/>
    <property type="project" value="UniProtKB-KW"/>
</dbReference>
<reference evidence="10" key="1">
    <citation type="submission" date="2021-09" db="EMBL/GenBank/DDBJ databases">
        <authorList>
            <consortium name="AG Swart"/>
            <person name="Singh M."/>
            <person name="Singh A."/>
            <person name="Seah K."/>
            <person name="Emmerich C."/>
        </authorList>
    </citation>
    <scope>NUCLEOTIDE SEQUENCE</scope>
    <source>
        <strain evidence="10">ATCC30299</strain>
    </source>
</reference>
<evidence type="ECO:0000313" key="11">
    <source>
        <dbReference type="Proteomes" id="UP001162131"/>
    </source>
</evidence>
<sequence>MENISRECLESTVLYCCYYLNCNNTYTTKFNLRHHIESIHLKVKKFECEICKKNLSSRQNLREHMNIHNDVKPFVCNHCGKAYRQTSQLTLHKRVHIKDGNNIAVEAAENAHVQIPQPIIKDFEKICWEELQKNQPQLPVIQSSQDQEINLPAFNSVLKKCKKGFYI</sequence>
<keyword evidence="4 8" id="KW-0863">Zinc-finger</keyword>
<dbReference type="InterPro" id="IPR013087">
    <property type="entry name" value="Znf_C2H2_type"/>
</dbReference>
<dbReference type="FunFam" id="3.30.160.60:FF:000111">
    <property type="entry name" value="GLI family zinc finger 4"/>
    <property type="match status" value="1"/>
</dbReference>
<feature type="domain" description="C2H2-type" evidence="9">
    <location>
        <begin position="74"/>
        <end position="101"/>
    </location>
</feature>